<dbReference type="GeneID" id="19211476"/>
<dbReference type="EMBL" id="JH711582">
    <property type="protein sequence ID" value="EIW78269.1"/>
    <property type="molecule type" value="Genomic_DNA"/>
</dbReference>
<organism evidence="1 2">
    <name type="scientific">Coniophora puteana (strain RWD-64-598)</name>
    <name type="common">Brown rot fungus</name>
    <dbReference type="NCBI Taxonomy" id="741705"/>
    <lineage>
        <taxon>Eukaryota</taxon>
        <taxon>Fungi</taxon>
        <taxon>Dikarya</taxon>
        <taxon>Basidiomycota</taxon>
        <taxon>Agaricomycotina</taxon>
        <taxon>Agaricomycetes</taxon>
        <taxon>Agaricomycetidae</taxon>
        <taxon>Boletales</taxon>
        <taxon>Coniophorineae</taxon>
        <taxon>Coniophoraceae</taxon>
        <taxon>Coniophora</taxon>
    </lineage>
</organism>
<protein>
    <submittedName>
        <fullName evidence="1">Uncharacterized protein</fullName>
    </submittedName>
</protein>
<comment type="caution">
    <text evidence="1">The sequence shown here is derived from an EMBL/GenBank/DDBJ whole genome shotgun (WGS) entry which is preliminary data.</text>
</comment>
<dbReference type="RefSeq" id="XP_007771336.1">
    <property type="nucleotide sequence ID" value="XM_007773146.1"/>
</dbReference>
<evidence type="ECO:0000313" key="2">
    <source>
        <dbReference type="Proteomes" id="UP000053558"/>
    </source>
</evidence>
<name>A0A5M3MG95_CONPW</name>
<keyword evidence="2" id="KW-1185">Reference proteome</keyword>
<dbReference type="AlphaFoldDB" id="A0A5M3MG95"/>
<dbReference type="KEGG" id="cput:CONPUDRAFT_91761"/>
<evidence type="ECO:0000313" key="1">
    <source>
        <dbReference type="EMBL" id="EIW78269.1"/>
    </source>
</evidence>
<sequence>MTLAVHWGGIRGYSNTSESTETATPYAPRGAMALCAAACERACALAAEGKLGKLEDIIVDIADYKASGAAGSTLTRAKTLLKNSQQRQEVNERTGKASTHLSNFSEQNWKRATDGYWALLNKPGKATDEFVAARFNEALKHCPKSRRSDEADEVGAAVDVEMADADVDERANLPWDDCNVPFITLFYLFRT</sequence>
<accession>A0A5M3MG95</accession>
<gene>
    <name evidence="1" type="ORF">CONPUDRAFT_91761</name>
</gene>
<proteinExistence type="predicted"/>
<reference evidence="2" key="1">
    <citation type="journal article" date="2012" name="Science">
        <title>The Paleozoic origin of enzymatic lignin decomposition reconstructed from 31 fungal genomes.</title>
        <authorList>
            <person name="Floudas D."/>
            <person name="Binder M."/>
            <person name="Riley R."/>
            <person name="Barry K."/>
            <person name="Blanchette R.A."/>
            <person name="Henrissat B."/>
            <person name="Martinez A.T."/>
            <person name="Otillar R."/>
            <person name="Spatafora J.W."/>
            <person name="Yadav J.S."/>
            <person name="Aerts A."/>
            <person name="Benoit I."/>
            <person name="Boyd A."/>
            <person name="Carlson A."/>
            <person name="Copeland A."/>
            <person name="Coutinho P.M."/>
            <person name="de Vries R.P."/>
            <person name="Ferreira P."/>
            <person name="Findley K."/>
            <person name="Foster B."/>
            <person name="Gaskell J."/>
            <person name="Glotzer D."/>
            <person name="Gorecki P."/>
            <person name="Heitman J."/>
            <person name="Hesse C."/>
            <person name="Hori C."/>
            <person name="Igarashi K."/>
            <person name="Jurgens J.A."/>
            <person name="Kallen N."/>
            <person name="Kersten P."/>
            <person name="Kohler A."/>
            <person name="Kuees U."/>
            <person name="Kumar T.K.A."/>
            <person name="Kuo A."/>
            <person name="LaButti K."/>
            <person name="Larrondo L.F."/>
            <person name="Lindquist E."/>
            <person name="Ling A."/>
            <person name="Lombard V."/>
            <person name="Lucas S."/>
            <person name="Lundell T."/>
            <person name="Martin R."/>
            <person name="McLaughlin D.J."/>
            <person name="Morgenstern I."/>
            <person name="Morin E."/>
            <person name="Murat C."/>
            <person name="Nagy L.G."/>
            <person name="Nolan M."/>
            <person name="Ohm R.A."/>
            <person name="Patyshakuliyeva A."/>
            <person name="Rokas A."/>
            <person name="Ruiz-Duenas F.J."/>
            <person name="Sabat G."/>
            <person name="Salamov A."/>
            <person name="Samejima M."/>
            <person name="Schmutz J."/>
            <person name="Slot J.C."/>
            <person name="St John F."/>
            <person name="Stenlid J."/>
            <person name="Sun H."/>
            <person name="Sun S."/>
            <person name="Syed K."/>
            <person name="Tsang A."/>
            <person name="Wiebenga A."/>
            <person name="Young D."/>
            <person name="Pisabarro A."/>
            <person name="Eastwood D.C."/>
            <person name="Martin F."/>
            <person name="Cullen D."/>
            <person name="Grigoriev I.V."/>
            <person name="Hibbett D.S."/>
        </authorList>
    </citation>
    <scope>NUCLEOTIDE SEQUENCE [LARGE SCALE GENOMIC DNA]</scope>
    <source>
        <strain evidence="2">RWD-64-598 SS2</strain>
    </source>
</reference>
<dbReference type="Proteomes" id="UP000053558">
    <property type="component" value="Unassembled WGS sequence"/>
</dbReference>